<organism evidence="11 12">
    <name type="scientific">Amorphus orientalis</name>
    <dbReference type="NCBI Taxonomy" id="649198"/>
    <lineage>
        <taxon>Bacteria</taxon>
        <taxon>Pseudomonadati</taxon>
        <taxon>Pseudomonadota</taxon>
        <taxon>Alphaproteobacteria</taxon>
        <taxon>Hyphomicrobiales</taxon>
        <taxon>Amorphaceae</taxon>
        <taxon>Amorphus</taxon>
    </lineage>
</organism>
<evidence type="ECO:0000256" key="7">
    <source>
        <dbReference type="ARBA" id="ARBA00022840"/>
    </source>
</evidence>
<comment type="subunit">
    <text evidence="9">Homodimer.</text>
</comment>
<dbReference type="GO" id="GO:0005524">
    <property type="term" value="F:ATP binding"/>
    <property type="evidence" value="ECO:0007669"/>
    <property type="project" value="UniProtKB-KW"/>
</dbReference>
<name>A0AAE3VQH0_9HYPH</name>
<dbReference type="PRINTS" id="PR00471">
    <property type="entry name" value="ACETATEKNASE"/>
</dbReference>
<feature type="binding site" evidence="9">
    <location>
        <position position="16"/>
    </location>
    <ligand>
        <name>ATP</name>
        <dbReference type="ChEBI" id="CHEBI:30616"/>
    </ligand>
</feature>
<feature type="site" description="Transition state stabilizer" evidence="9">
    <location>
        <position position="239"/>
    </location>
</feature>
<reference evidence="11" key="1">
    <citation type="submission" date="2023-07" db="EMBL/GenBank/DDBJ databases">
        <title>Genomic Encyclopedia of Type Strains, Phase IV (KMG-IV): sequencing the most valuable type-strain genomes for metagenomic binning, comparative biology and taxonomic classification.</title>
        <authorList>
            <person name="Goeker M."/>
        </authorList>
    </citation>
    <scope>NUCLEOTIDE SEQUENCE</scope>
    <source>
        <strain evidence="11">DSM 21202</strain>
    </source>
</reference>
<feature type="binding site" evidence="9">
    <location>
        <begin position="326"/>
        <end position="330"/>
    </location>
    <ligand>
        <name>ATP</name>
        <dbReference type="ChEBI" id="CHEBI:30616"/>
    </ligand>
</feature>
<feature type="binding site" evidence="9">
    <location>
        <begin position="206"/>
        <end position="210"/>
    </location>
    <ligand>
        <name>ATP</name>
        <dbReference type="ChEBI" id="CHEBI:30616"/>
    </ligand>
</feature>
<feature type="binding site" evidence="9">
    <location>
        <position position="91"/>
    </location>
    <ligand>
        <name>substrate</name>
    </ligand>
</feature>
<comment type="catalytic activity">
    <reaction evidence="9">
        <text>acetate + ATP = acetyl phosphate + ADP</text>
        <dbReference type="Rhea" id="RHEA:11352"/>
        <dbReference type="ChEBI" id="CHEBI:22191"/>
        <dbReference type="ChEBI" id="CHEBI:30089"/>
        <dbReference type="ChEBI" id="CHEBI:30616"/>
        <dbReference type="ChEBI" id="CHEBI:456216"/>
        <dbReference type="EC" id="2.7.2.1"/>
    </reaction>
</comment>
<evidence type="ECO:0000256" key="4">
    <source>
        <dbReference type="ARBA" id="ARBA00022723"/>
    </source>
</evidence>
<dbReference type="EC" id="2.7.2.1" evidence="9"/>
<dbReference type="GO" id="GO:0006085">
    <property type="term" value="P:acetyl-CoA biosynthetic process"/>
    <property type="evidence" value="ECO:0007669"/>
    <property type="project" value="UniProtKB-UniRule"/>
</dbReference>
<dbReference type="Proteomes" id="UP001229244">
    <property type="component" value="Unassembled WGS sequence"/>
</dbReference>
<dbReference type="InterPro" id="IPR043129">
    <property type="entry name" value="ATPase_NBD"/>
</dbReference>
<evidence type="ECO:0000256" key="2">
    <source>
        <dbReference type="ARBA" id="ARBA00022490"/>
    </source>
</evidence>
<sequence>MSDVILTINAGSSSIKFSLFSSDALREIIRGQIDGLGTHPRLVARENGEKVVDTALEGETAPTDHTAGVAVILELLRERHPDYAVVAVGHRIVHGGPDFEAPVAIDDAVLDRLRAYNPLAPLHQPHNLSGVEAARKAFPDAVQVACFDTSFHRKHPWVNDTFALPKHFYDEGVRRYGFHGLSYEYIVARIHELGLAEDSHRLVVAHLGNGASMCAIQNGVSVASSMGFTALDGLPMGTRCGQIDPGVLLYLMTERGMSPDELTRLLYNESGLKGLSGISNDMRDLEASSSPDAAAALDYFVFRVRRELGALAAVLQGLDAVVLTGGIGENAAGVRHRILHDEDWLGISIDPERNAASKLRISTDASPVKVYVIPTNEEFMIARHTARIAADAPSPA</sequence>
<keyword evidence="3 9" id="KW-0808">Transferase</keyword>
<evidence type="ECO:0000256" key="3">
    <source>
        <dbReference type="ARBA" id="ARBA00022679"/>
    </source>
</evidence>
<protein>
    <recommendedName>
        <fullName evidence="9">Acetate kinase</fullName>
        <ecNumber evidence="9">2.7.2.1</ecNumber>
    </recommendedName>
    <alternativeName>
        <fullName evidence="9">Acetokinase</fullName>
    </alternativeName>
</protein>
<comment type="pathway">
    <text evidence="9">Metabolic intermediate biosynthesis; acetyl-CoA biosynthesis; acetyl-CoA from acetate: step 1/2.</text>
</comment>
<dbReference type="NCBIfam" id="TIGR00016">
    <property type="entry name" value="ackA"/>
    <property type="match status" value="1"/>
</dbReference>
<keyword evidence="8 9" id="KW-0460">Magnesium</keyword>
<keyword evidence="6 9" id="KW-0418">Kinase</keyword>
<comment type="similarity">
    <text evidence="1 9 10">Belongs to the acetokinase family.</text>
</comment>
<dbReference type="PROSITE" id="PS01075">
    <property type="entry name" value="ACETATE_KINASE_1"/>
    <property type="match status" value="1"/>
</dbReference>
<dbReference type="GO" id="GO:0008776">
    <property type="term" value="F:acetate kinase activity"/>
    <property type="evidence" value="ECO:0007669"/>
    <property type="project" value="UniProtKB-UniRule"/>
</dbReference>
<dbReference type="InterPro" id="IPR004372">
    <property type="entry name" value="Ac/propionate_kinase"/>
</dbReference>
<evidence type="ECO:0000256" key="6">
    <source>
        <dbReference type="ARBA" id="ARBA00022777"/>
    </source>
</evidence>
<dbReference type="PANTHER" id="PTHR21060">
    <property type="entry name" value="ACETATE KINASE"/>
    <property type="match status" value="1"/>
</dbReference>
<feature type="site" description="Transition state stabilizer" evidence="9">
    <location>
        <position position="179"/>
    </location>
</feature>
<feature type="binding site" evidence="9">
    <location>
        <begin position="281"/>
        <end position="283"/>
    </location>
    <ligand>
        <name>ATP</name>
        <dbReference type="ChEBI" id="CHEBI:30616"/>
    </ligand>
</feature>
<keyword evidence="5 9" id="KW-0547">Nucleotide-binding</keyword>
<dbReference type="RefSeq" id="WP_306885812.1">
    <property type="nucleotide sequence ID" value="NZ_JAUSUL010000002.1"/>
</dbReference>
<dbReference type="Gene3D" id="3.30.420.40">
    <property type="match status" value="2"/>
</dbReference>
<dbReference type="GO" id="GO:0005829">
    <property type="term" value="C:cytosol"/>
    <property type="evidence" value="ECO:0007669"/>
    <property type="project" value="TreeGrafter"/>
</dbReference>
<dbReference type="AlphaFoldDB" id="A0AAE3VQH0"/>
<gene>
    <name evidence="9" type="primary">ackA</name>
    <name evidence="11" type="ORF">J2S73_002442</name>
</gene>
<keyword evidence="12" id="KW-1185">Reference proteome</keyword>
<comment type="caution">
    <text evidence="11">The sequence shown here is derived from an EMBL/GenBank/DDBJ whole genome shotgun (WGS) entry which is preliminary data.</text>
</comment>
<dbReference type="PANTHER" id="PTHR21060:SF21">
    <property type="entry name" value="ACETATE KINASE"/>
    <property type="match status" value="1"/>
</dbReference>
<dbReference type="PIRSF" id="PIRSF000722">
    <property type="entry name" value="Acetate_prop_kin"/>
    <property type="match status" value="1"/>
</dbReference>
<comment type="function">
    <text evidence="9">Catalyzes the formation of acetyl phosphate from acetate and ATP. Can also catalyze the reverse reaction.</text>
</comment>
<feature type="binding site" evidence="9">
    <location>
        <position position="377"/>
    </location>
    <ligand>
        <name>Mg(2+)</name>
        <dbReference type="ChEBI" id="CHEBI:18420"/>
    </ligand>
</feature>
<evidence type="ECO:0000313" key="11">
    <source>
        <dbReference type="EMBL" id="MDQ0315985.1"/>
    </source>
</evidence>
<feature type="binding site" evidence="9">
    <location>
        <position position="9"/>
    </location>
    <ligand>
        <name>Mg(2+)</name>
        <dbReference type="ChEBI" id="CHEBI:18420"/>
    </ligand>
</feature>
<evidence type="ECO:0000256" key="1">
    <source>
        <dbReference type="ARBA" id="ARBA00008748"/>
    </source>
</evidence>
<dbReference type="InterPro" id="IPR023865">
    <property type="entry name" value="Aliphatic_acid_kinase_CS"/>
</dbReference>
<evidence type="ECO:0000313" key="12">
    <source>
        <dbReference type="Proteomes" id="UP001229244"/>
    </source>
</evidence>
<dbReference type="SUPFAM" id="SSF53067">
    <property type="entry name" value="Actin-like ATPase domain"/>
    <property type="match status" value="2"/>
</dbReference>
<dbReference type="PROSITE" id="PS01076">
    <property type="entry name" value="ACETATE_KINASE_2"/>
    <property type="match status" value="1"/>
</dbReference>
<evidence type="ECO:0000256" key="10">
    <source>
        <dbReference type="RuleBase" id="RU003835"/>
    </source>
</evidence>
<dbReference type="InterPro" id="IPR000890">
    <property type="entry name" value="Aliphatic_acid_kin_short-chain"/>
</dbReference>
<keyword evidence="4 9" id="KW-0479">Metal-binding</keyword>
<dbReference type="EMBL" id="JAUSUL010000002">
    <property type="protein sequence ID" value="MDQ0315985.1"/>
    <property type="molecule type" value="Genomic_DNA"/>
</dbReference>
<accession>A0AAE3VQH0</accession>
<keyword evidence="2 9" id="KW-0963">Cytoplasm</keyword>
<proteinExistence type="inferred from homology"/>
<comment type="cofactor">
    <cofactor evidence="9">
        <name>Mg(2+)</name>
        <dbReference type="ChEBI" id="CHEBI:18420"/>
    </cofactor>
    <cofactor evidence="9">
        <name>Mn(2+)</name>
        <dbReference type="ChEBI" id="CHEBI:29035"/>
    </cofactor>
    <text evidence="9">Mg(2+). Can also accept Mn(2+).</text>
</comment>
<dbReference type="HAMAP" id="MF_00020">
    <property type="entry name" value="Acetate_kinase"/>
    <property type="match status" value="1"/>
</dbReference>
<keyword evidence="7 9" id="KW-0067">ATP-binding</keyword>
<feature type="active site" description="Proton donor/acceptor" evidence="9">
    <location>
        <position position="148"/>
    </location>
</feature>
<dbReference type="GO" id="GO:0000287">
    <property type="term" value="F:magnesium ion binding"/>
    <property type="evidence" value="ECO:0007669"/>
    <property type="project" value="UniProtKB-UniRule"/>
</dbReference>
<dbReference type="Pfam" id="PF00871">
    <property type="entry name" value="Acetate_kinase"/>
    <property type="match status" value="1"/>
</dbReference>
<evidence type="ECO:0000256" key="9">
    <source>
        <dbReference type="HAMAP-Rule" id="MF_00020"/>
    </source>
</evidence>
<dbReference type="GO" id="GO:0006083">
    <property type="term" value="P:acetate metabolic process"/>
    <property type="evidence" value="ECO:0007669"/>
    <property type="project" value="TreeGrafter"/>
</dbReference>
<evidence type="ECO:0000256" key="5">
    <source>
        <dbReference type="ARBA" id="ARBA00022741"/>
    </source>
</evidence>
<comment type="subcellular location">
    <subcellularLocation>
        <location evidence="9">Cytoplasm</location>
    </subcellularLocation>
</comment>
<evidence type="ECO:0000256" key="8">
    <source>
        <dbReference type="ARBA" id="ARBA00022842"/>
    </source>
</evidence>